<evidence type="ECO:0000256" key="2">
    <source>
        <dbReference type="ARBA" id="ARBA00022801"/>
    </source>
</evidence>
<dbReference type="NCBIfam" id="TIGR00172">
    <property type="entry name" value="maf"/>
    <property type="match status" value="1"/>
</dbReference>
<feature type="site" description="Important for substrate specificity" evidence="4">
    <location>
        <position position="11"/>
    </location>
</feature>
<dbReference type="PIRSF" id="PIRSF006305">
    <property type="entry name" value="Maf"/>
    <property type="match status" value="1"/>
</dbReference>
<dbReference type="PATRIC" id="fig|46429.4.peg.4276"/>
<dbReference type="RefSeq" id="WP_037456990.1">
    <property type="nucleotide sequence ID" value="NZ_JFHR01000085.1"/>
</dbReference>
<protein>
    <recommendedName>
        <fullName evidence="4">dTTP/UTP pyrophosphatase</fullName>
        <shortName evidence="4">dTTPase/UTPase</shortName>
        <ecNumber evidence="4">3.6.1.9</ecNumber>
    </recommendedName>
    <alternativeName>
        <fullName evidence="4">Nucleoside triphosphate pyrophosphatase</fullName>
    </alternativeName>
    <alternativeName>
        <fullName evidence="4">Nucleotide pyrophosphatase</fullName>
        <shortName evidence="4">Nucleotide PPase</shortName>
    </alternativeName>
</protein>
<name>A0A081R8C1_SPHCR</name>
<comment type="subcellular location">
    <subcellularLocation>
        <location evidence="4">Cytoplasm</location>
    </subcellularLocation>
</comment>
<evidence type="ECO:0000313" key="6">
    <source>
        <dbReference type="Proteomes" id="UP000028411"/>
    </source>
</evidence>
<comment type="similarity">
    <text evidence="4">Belongs to the Maf family. YhdE subfamily.</text>
</comment>
<dbReference type="PANTHER" id="PTHR43213">
    <property type="entry name" value="BIFUNCTIONAL DTTP/UTP PYROPHOSPHATASE/METHYLTRANSFERASE PROTEIN-RELATED"/>
    <property type="match status" value="1"/>
</dbReference>
<comment type="caution">
    <text evidence="5">The sequence shown here is derived from an EMBL/GenBank/DDBJ whole genome shotgun (WGS) entry which is preliminary data.</text>
</comment>
<keyword evidence="4" id="KW-0963">Cytoplasm</keyword>
<proteinExistence type="inferred from homology"/>
<dbReference type="Pfam" id="PF02545">
    <property type="entry name" value="Maf"/>
    <property type="match status" value="1"/>
</dbReference>
<evidence type="ECO:0000256" key="1">
    <source>
        <dbReference type="ARBA" id="ARBA00001968"/>
    </source>
</evidence>
<comment type="cofactor">
    <cofactor evidence="1 4">
        <name>a divalent metal cation</name>
        <dbReference type="ChEBI" id="CHEBI:60240"/>
    </cofactor>
</comment>
<gene>
    <name evidence="5" type="ORF">BV95_04291</name>
</gene>
<dbReference type="GO" id="GO:0009117">
    <property type="term" value="P:nucleotide metabolic process"/>
    <property type="evidence" value="ECO:0007669"/>
    <property type="project" value="UniProtKB-KW"/>
</dbReference>
<dbReference type="InterPro" id="IPR029001">
    <property type="entry name" value="ITPase-like_fam"/>
</dbReference>
<feature type="site" description="Important for substrate specificity" evidence="4">
    <location>
        <position position="70"/>
    </location>
</feature>
<keyword evidence="2 4" id="KW-0378">Hydrolase</keyword>
<comment type="function">
    <text evidence="4">Nucleoside triphosphate pyrophosphatase that hydrolyzes dTTP and UTP. May have a dual role in cell division arrest and in preventing the incorporation of modified nucleotides into cellular nucleic acids.</text>
</comment>
<comment type="caution">
    <text evidence="4">Lacks conserved residue(s) required for the propagation of feature annotation.</text>
</comment>
<evidence type="ECO:0000256" key="4">
    <source>
        <dbReference type="HAMAP-Rule" id="MF_00528"/>
    </source>
</evidence>
<dbReference type="Proteomes" id="UP000028411">
    <property type="component" value="Unassembled WGS sequence"/>
</dbReference>
<comment type="catalytic activity">
    <reaction evidence="4">
        <text>UTP + H2O = UMP + diphosphate + H(+)</text>
        <dbReference type="Rhea" id="RHEA:29395"/>
        <dbReference type="ChEBI" id="CHEBI:15377"/>
        <dbReference type="ChEBI" id="CHEBI:15378"/>
        <dbReference type="ChEBI" id="CHEBI:33019"/>
        <dbReference type="ChEBI" id="CHEBI:46398"/>
        <dbReference type="ChEBI" id="CHEBI:57865"/>
        <dbReference type="EC" id="3.6.1.9"/>
    </reaction>
</comment>
<feature type="site" description="Important for substrate specificity" evidence="4">
    <location>
        <position position="153"/>
    </location>
</feature>
<organism evidence="5 6">
    <name type="scientific">Sphingobium chlorophenolicum</name>
    <dbReference type="NCBI Taxonomy" id="46429"/>
    <lineage>
        <taxon>Bacteria</taxon>
        <taxon>Pseudomonadati</taxon>
        <taxon>Pseudomonadota</taxon>
        <taxon>Alphaproteobacteria</taxon>
        <taxon>Sphingomonadales</taxon>
        <taxon>Sphingomonadaceae</taxon>
        <taxon>Sphingobium</taxon>
    </lineage>
</organism>
<evidence type="ECO:0000313" key="5">
    <source>
        <dbReference type="EMBL" id="KEQ51444.1"/>
    </source>
</evidence>
<dbReference type="InterPro" id="IPR003697">
    <property type="entry name" value="Maf-like"/>
</dbReference>
<dbReference type="EMBL" id="JFHR01000085">
    <property type="protein sequence ID" value="KEQ51444.1"/>
    <property type="molecule type" value="Genomic_DNA"/>
</dbReference>
<sequence>MRLILASASPRRCELLGQIGASPDAVDPADLDETPLKGELPAAYAVRVAAEKGALVAARHPGALILSGDTVVAAGRRILPKTESEAEARQCLQLLSGRRHRVLSAITLIDAGGRARHRLSTNIVTFKRLDPAEIDAYIASREWHGKAGGYAIQGRAAGLIRAIQGSHSAIMGLPLYETRALLKAAGYPLD</sequence>
<evidence type="ECO:0000256" key="3">
    <source>
        <dbReference type="ARBA" id="ARBA00023080"/>
    </source>
</evidence>
<dbReference type="HAMAP" id="MF_00528">
    <property type="entry name" value="Maf"/>
    <property type="match status" value="1"/>
</dbReference>
<dbReference type="Gene3D" id="3.90.950.10">
    <property type="match status" value="1"/>
</dbReference>
<dbReference type="eggNOG" id="COG0424">
    <property type="taxonomic scope" value="Bacteria"/>
</dbReference>
<feature type="active site" description="Proton acceptor" evidence="4">
    <location>
        <position position="69"/>
    </location>
</feature>
<dbReference type="EC" id="3.6.1.9" evidence="4"/>
<dbReference type="GO" id="GO:0036221">
    <property type="term" value="F:UTP diphosphatase activity"/>
    <property type="evidence" value="ECO:0007669"/>
    <property type="project" value="RHEA"/>
</dbReference>
<keyword evidence="3 4" id="KW-0546">Nucleotide metabolism</keyword>
<dbReference type="GO" id="GO:0005737">
    <property type="term" value="C:cytoplasm"/>
    <property type="evidence" value="ECO:0007669"/>
    <property type="project" value="UniProtKB-SubCell"/>
</dbReference>
<dbReference type="SUPFAM" id="SSF52972">
    <property type="entry name" value="ITPase-like"/>
    <property type="match status" value="1"/>
</dbReference>
<dbReference type="CDD" id="cd00555">
    <property type="entry name" value="Maf"/>
    <property type="match status" value="1"/>
</dbReference>
<dbReference type="AlphaFoldDB" id="A0A081R8C1"/>
<comment type="catalytic activity">
    <reaction evidence="4">
        <text>dTTP + H2O = dTMP + diphosphate + H(+)</text>
        <dbReference type="Rhea" id="RHEA:28534"/>
        <dbReference type="ChEBI" id="CHEBI:15377"/>
        <dbReference type="ChEBI" id="CHEBI:15378"/>
        <dbReference type="ChEBI" id="CHEBI:33019"/>
        <dbReference type="ChEBI" id="CHEBI:37568"/>
        <dbReference type="ChEBI" id="CHEBI:63528"/>
        <dbReference type="EC" id="3.6.1.9"/>
    </reaction>
</comment>
<accession>A0A081R8C1</accession>
<dbReference type="GO" id="GO:0036218">
    <property type="term" value="F:dTTP diphosphatase activity"/>
    <property type="evidence" value="ECO:0007669"/>
    <property type="project" value="RHEA"/>
</dbReference>
<dbReference type="PANTHER" id="PTHR43213:SF5">
    <property type="entry name" value="BIFUNCTIONAL DTTP_UTP PYROPHOSPHATASE_METHYLTRANSFERASE PROTEIN-RELATED"/>
    <property type="match status" value="1"/>
</dbReference>
<reference evidence="5 6" key="1">
    <citation type="submission" date="2014-02" db="EMBL/GenBank/DDBJ databases">
        <title>Whole genome sequence of Sphingobium chlorophenolicum NBRC 16172.</title>
        <authorList>
            <person name="Gan H.M."/>
            <person name="Gan H.Y."/>
            <person name="Chew T.H."/>
            <person name="Savka M.A."/>
        </authorList>
    </citation>
    <scope>NUCLEOTIDE SEQUENCE [LARGE SCALE GENOMIC DNA]</scope>
    <source>
        <strain evidence="5 6">NBRC 16172</strain>
    </source>
</reference>
<dbReference type="OrthoDB" id="9807767at2"/>